<keyword evidence="2" id="KW-1133">Transmembrane helix</keyword>
<organism evidence="4 5">
    <name type="scientific">Fusarium agapanthi</name>
    <dbReference type="NCBI Taxonomy" id="1803897"/>
    <lineage>
        <taxon>Eukaryota</taxon>
        <taxon>Fungi</taxon>
        <taxon>Dikarya</taxon>
        <taxon>Ascomycota</taxon>
        <taxon>Pezizomycotina</taxon>
        <taxon>Sordariomycetes</taxon>
        <taxon>Hypocreomycetidae</taxon>
        <taxon>Hypocreales</taxon>
        <taxon>Nectriaceae</taxon>
        <taxon>Fusarium</taxon>
        <taxon>Fusarium fujikuroi species complex</taxon>
    </lineage>
</organism>
<dbReference type="AlphaFoldDB" id="A0A9P5B4S4"/>
<feature type="transmembrane region" description="Helical" evidence="2">
    <location>
        <begin position="484"/>
        <end position="502"/>
    </location>
</feature>
<keyword evidence="2" id="KW-0812">Transmembrane</keyword>
<dbReference type="PANTHER" id="PTHR31145:SF8">
    <property type="entry name" value="INTEGRAL MEMBRANE PROTEIN (AFU_ORTHOLOGUE AFUA_2G17475)"/>
    <property type="match status" value="1"/>
</dbReference>
<dbReference type="InterPro" id="IPR040241">
    <property type="entry name" value="TRP_Flc/Pkd2-like"/>
</dbReference>
<reference evidence="4" key="1">
    <citation type="submission" date="2020-01" db="EMBL/GenBank/DDBJ databases">
        <title>Identification and distribution of gene clusters putatively required for synthesis of sphingolipid metabolism inhibitors in phylogenetically diverse species of the filamentous fungus Fusarium.</title>
        <authorList>
            <person name="Kim H.-S."/>
            <person name="Busman M."/>
            <person name="Brown D.W."/>
            <person name="Divon H."/>
            <person name="Uhlig S."/>
            <person name="Proctor R.H."/>
        </authorList>
    </citation>
    <scope>NUCLEOTIDE SEQUENCE</scope>
    <source>
        <strain evidence="4">NRRL 31653</strain>
    </source>
</reference>
<feature type="transmembrane region" description="Helical" evidence="2">
    <location>
        <begin position="301"/>
        <end position="325"/>
    </location>
</feature>
<feature type="transmembrane region" description="Helical" evidence="2">
    <location>
        <begin position="346"/>
        <end position="367"/>
    </location>
</feature>
<feature type="transmembrane region" description="Helical" evidence="2">
    <location>
        <begin position="379"/>
        <end position="400"/>
    </location>
</feature>
<feature type="transmembrane region" description="Helical" evidence="2">
    <location>
        <begin position="508"/>
        <end position="531"/>
    </location>
</feature>
<accession>A0A9P5B4S4</accession>
<dbReference type="PANTHER" id="PTHR31145">
    <property type="entry name" value="INTEGRAL MEMBRANE PROTEIN (AFU_ORTHOLOGUE AFUA_7G01610)"/>
    <property type="match status" value="1"/>
</dbReference>
<feature type="chain" id="PRO_5040467499" evidence="3">
    <location>
        <begin position="19"/>
        <end position="903"/>
    </location>
</feature>
<dbReference type="GO" id="GO:0016020">
    <property type="term" value="C:membrane"/>
    <property type="evidence" value="ECO:0007669"/>
    <property type="project" value="TreeGrafter"/>
</dbReference>
<evidence type="ECO:0000256" key="2">
    <source>
        <dbReference type="SAM" id="Phobius"/>
    </source>
</evidence>
<dbReference type="EMBL" id="LUFC02000704">
    <property type="protein sequence ID" value="KAF4494972.1"/>
    <property type="molecule type" value="Genomic_DNA"/>
</dbReference>
<feature type="compositionally biased region" description="Low complexity" evidence="1">
    <location>
        <begin position="592"/>
        <end position="613"/>
    </location>
</feature>
<feature type="signal peptide" evidence="3">
    <location>
        <begin position="1"/>
        <end position="18"/>
    </location>
</feature>
<comment type="caution">
    <text evidence="4">The sequence shown here is derived from an EMBL/GenBank/DDBJ whole genome shotgun (WGS) entry which is preliminary data.</text>
</comment>
<name>A0A9P5B4S4_9HYPO</name>
<feature type="compositionally biased region" description="Polar residues" evidence="1">
    <location>
        <begin position="653"/>
        <end position="670"/>
    </location>
</feature>
<keyword evidence="5" id="KW-1185">Reference proteome</keyword>
<feature type="compositionally biased region" description="Polar residues" evidence="1">
    <location>
        <begin position="633"/>
        <end position="644"/>
    </location>
</feature>
<dbReference type="OrthoDB" id="269822at2759"/>
<keyword evidence="3" id="KW-0732">Signal</keyword>
<evidence type="ECO:0000256" key="1">
    <source>
        <dbReference type="SAM" id="MobiDB-lite"/>
    </source>
</evidence>
<protein>
    <submittedName>
        <fullName evidence="4">Integral membrane</fullName>
    </submittedName>
</protein>
<evidence type="ECO:0000256" key="3">
    <source>
        <dbReference type="SAM" id="SignalP"/>
    </source>
</evidence>
<dbReference type="Proteomes" id="UP000737391">
    <property type="component" value="Unassembled WGS sequence"/>
</dbReference>
<dbReference type="GO" id="GO:0055085">
    <property type="term" value="P:transmembrane transport"/>
    <property type="evidence" value="ECO:0007669"/>
    <property type="project" value="TreeGrafter"/>
</dbReference>
<gene>
    <name evidence="4" type="ORF">FAGAP_8893</name>
</gene>
<sequence length="903" mass="101605">MHSLSPLSLFILFSSAHASYVQFKDCSVPSSSAYSYDPNSLDVYLDQHSNGTTTLSLGIIGNYPTIESCRGSLLDNASVELSLEALGGTTRYNGEVRNATCRTREFKQINMVFYMQYLEVLFSINDPKPLAAYEFEINIDAPDHFSVACLDGFLTPDIGYTVQEVSFWIPALTFILVVLAAVWREWYNLVHPLREDDESGQERSISRSHLTRIADCLAYIQFIFFSSVLSLRQPGFLQPVVSSTSWSTLMTRRGIVWRHSLYYGIRDGIHEINGTFGGTSGLEHMTQVMGAPVTVETWTNIATLAVVVLVLLYAVIQAGLHLRWTRDWFQQSGRWMIDRSSKPHKATIWVALRVYLSYLLLPLTAWTTYQLDSVSARPVYYTILVIVVVALLIIGCWWGMSRSPQDMGYLLVDNLHKQTPEEPSRTQDYYSYVTFILLFARGVIIGGLQRFGTVQLFSLMACEVIQLGFLAWVGATSELLSKPVLIAGARLSALLLCLGMIPDMWTHIAASALGYVWLAFHALFLLGMFLVPSAYESTRLGVTCYNEWQTPQQPARDSSLERPQVYGLRQLSRRPTIRTDLTNQSIMDHVRSSSLSISANSSSDSANRSSRGSEPISPELLRTYFRSPRPERSVSSLSGRSQFDSPRPDRCASRSSPRHQQFSSFDTTRPPTVYENPAERNSPGSSLSTDIGDLGEQPSAWSAILPSNTNVDYSFRERDLYYVKPREVSFGNAGSGDDGGGQASGWAGKLKFWSCSMKQNSPTVTSDLEIMEHGYKSGGIADNRGGQQPRKQANKQTTLALQSITQNPYRNSQVRTMTETYNEPPETILFWQCKQRIDKKKCNYLNHKTNMTCSECNSKRDKGDVALDQYKRKVGILKKVERKVEHWEHYDMDEPVQKGATRV</sequence>
<proteinExistence type="predicted"/>
<feature type="region of interest" description="Disordered" evidence="1">
    <location>
        <begin position="592"/>
        <end position="694"/>
    </location>
</feature>
<keyword evidence="2" id="KW-0472">Membrane</keyword>
<evidence type="ECO:0000313" key="5">
    <source>
        <dbReference type="Proteomes" id="UP000737391"/>
    </source>
</evidence>
<feature type="transmembrane region" description="Helical" evidence="2">
    <location>
        <begin position="429"/>
        <end position="448"/>
    </location>
</feature>
<evidence type="ECO:0000313" key="4">
    <source>
        <dbReference type="EMBL" id="KAF4494972.1"/>
    </source>
</evidence>